<proteinExistence type="predicted"/>
<evidence type="ECO:0000256" key="1">
    <source>
        <dbReference type="SAM" id="SignalP"/>
    </source>
</evidence>
<dbReference type="Proteomes" id="UP000076761">
    <property type="component" value="Unassembled WGS sequence"/>
</dbReference>
<dbReference type="OrthoDB" id="10369029at2759"/>
<gene>
    <name evidence="2" type="ORF">NEOLEDRAFT_348426</name>
</gene>
<accession>A0A165SR54</accession>
<feature type="chain" id="PRO_5007866613" description="Lytic polysaccharide monooxygenase" evidence="1">
    <location>
        <begin position="26"/>
        <end position="189"/>
    </location>
</feature>
<protein>
    <recommendedName>
        <fullName evidence="4">Lytic polysaccharide monooxygenase</fullName>
    </recommendedName>
</protein>
<dbReference type="InParanoid" id="A0A165SR54"/>
<dbReference type="EMBL" id="KV425571">
    <property type="protein sequence ID" value="KZT25543.1"/>
    <property type="molecule type" value="Genomic_DNA"/>
</dbReference>
<keyword evidence="1" id="KW-0732">Signal</keyword>
<dbReference type="AlphaFoldDB" id="A0A165SR54"/>
<organism evidence="2 3">
    <name type="scientific">Neolentinus lepideus HHB14362 ss-1</name>
    <dbReference type="NCBI Taxonomy" id="1314782"/>
    <lineage>
        <taxon>Eukaryota</taxon>
        <taxon>Fungi</taxon>
        <taxon>Dikarya</taxon>
        <taxon>Basidiomycota</taxon>
        <taxon>Agaricomycotina</taxon>
        <taxon>Agaricomycetes</taxon>
        <taxon>Gloeophyllales</taxon>
        <taxon>Gloeophyllaceae</taxon>
        <taxon>Neolentinus</taxon>
    </lineage>
</organism>
<evidence type="ECO:0000313" key="2">
    <source>
        <dbReference type="EMBL" id="KZT25543.1"/>
    </source>
</evidence>
<name>A0A165SR54_9AGAM</name>
<evidence type="ECO:0000313" key="3">
    <source>
        <dbReference type="Proteomes" id="UP000076761"/>
    </source>
</evidence>
<evidence type="ECO:0008006" key="4">
    <source>
        <dbReference type="Google" id="ProtNLM"/>
    </source>
</evidence>
<keyword evidence="3" id="KW-1185">Reference proteome</keyword>
<sequence>MFTRSSLFSLLAGFMTLYLALPAFSLDALYKRDLPPGLPRDCYCNYTGCQYGIISQPYNITTSVILGPDGNNKGNSASPGDTVVFAWDPLPCYPNNTLAIGILQGNGEYLNVYNPGDSLVGPILTNLGGRNESANGTYVFNGIGMTTGAYYQATLMTYNTTTGAPSVISGIDFTWEVPVSPVQWFCAAA</sequence>
<feature type="signal peptide" evidence="1">
    <location>
        <begin position="1"/>
        <end position="25"/>
    </location>
</feature>
<reference evidence="2 3" key="1">
    <citation type="journal article" date="2016" name="Mol. Biol. Evol.">
        <title>Comparative Genomics of Early-Diverging Mushroom-Forming Fungi Provides Insights into the Origins of Lignocellulose Decay Capabilities.</title>
        <authorList>
            <person name="Nagy L.G."/>
            <person name="Riley R."/>
            <person name="Tritt A."/>
            <person name="Adam C."/>
            <person name="Daum C."/>
            <person name="Floudas D."/>
            <person name="Sun H."/>
            <person name="Yadav J.S."/>
            <person name="Pangilinan J."/>
            <person name="Larsson K.H."/>
            <person name="Matsuura K."/>
            <person name="Barry K."/>
            <person name="Labutti K."/>
            <person name="Kuo R."/>
            <person name="Ohm R.A."/>
            <person name="Bhattacharya S.S."/>
            <person name="Shirouzu T."/>
            <person name="Yoshinaga Y."/>
            <person name="Martin F.M."/>
            <person name="Grigoriev I.V."/>
            <person name="Hibbett D.S."/>
        </authorList>
    </citation>
    <scope>NUCLEOTIDE SEQUENCE [LARGE SCALE GENOMIC DNA]</scope>
    <source>
        <strain evidence="2 3">HHB14362 ss-1</strain>
    </source>
</reference>